<evidence type="ECO:0000259" key="4">
    <source>
        <dbReference type="PROSITE" id="PS51352"/>
    </source>
</evidence>
<reference evidence="5" key="1">
    <citation type="journal article" date="2020" name="Nature">
        <title>Giant virus diversity and host interactions through global metagenomics.</title>
        <authorList>
            <person name="Schulz F."/>
            <person name="Roux S."/>
            <person name="Paez-Espino D."/>
            <person name="Jungbluth S."/>
            <person name="Walsh D.A."/>
            <person name="Denef V.J."/>
            <person name="McMahon K.D."/>
            <person name="Konstantinidis K.T."/>
            <person name="Eloe-Fadrosh E.A."/>
            <person name="Kyrpides N.C."/>
            <person name="Woyke T."/>
        </authorList>
    </citation>
    <scope>NUCLEOTIDE SEQUENCE</scope>
    <source>
        <strain evidence="5">GVMAG-M-3300023109-53</strain>
    </source>
</reference>
<organism evidence="5">
    <name type="scientific">viral metagenome</name>
    <dbReference type="NCBI Taxonomy" id="1070528"/>
    <lineage>
        <taxon>unclassified sequences</taxon>
        <taxon>metagenomes</taxon>
        <taxon>organismal metagenomes</taxon>
    </lineage>
</organism>
<dbReference type="EMBL" id="MN739501">
    <property type="protein sequence ID" value="QHT08812.1"/>
    <property type="molecule type" value="Genomic_DNA"/>
</dbReference>
<dbReference type="Gene3D" id="3.40.30.10">
    <property type="entry name" value="Glutaredoxin"/>
    <property type="match status" value="1"/>
</dbReference>
<dbReference type="Pfam" id="PF00085">
    <property type="entry name" value="Thioredoxin"/>
    <property type="match status" value="1"/>
</dbReference>
<dbReference type="PANTHER" id="PTHR45672">
    <property type="entry name" value="PROTEIN DISULFIDE-ISOMERASE C17H9.14C-RELATED"/>
    <property type="match status" value="1"/>
</dbReference>
<dbReference type="InterPro" id="IPR013766">
    <property type="entry name" value="Thioredoxin_domain"/>
</dbReference>
<dbReference type="SUPFAM" id="SSF52833">
    <property type="entry name" value="Thioredoxin-like"/>
    <property type="match status" value="1"/>
</dbReference>
<keyword evidence="3" id="KW-1133">Transmembrane helix</keyword>
<comment type="similarity">
    <text evidence="1">Belongs to the protein disulfide isomerase family.</text>
</comment>
<dbReference type="PROSITE" id="PS51352">
    <property type="entry name" value="THIOREDOXIN_2"/>
    <property type="match status" value="1"/>
</dbReference>
<evidence type="ECO:0000313" key="5">
    <source>
        <dbReference type="EMBL" id="QHT08812.1"/>
    </source>
</evidence>
<evidence type="ECO:0000256" key="1">
    <source>
        <dbReference type="ARBA" id="ARBA00006347"/>
    </source>
</evidence>
<sequence length="158" mass="18171">MLEKVSTLLTNSRFWMILLAVIFFLFLAGYVYNSYVSPMIKKEFIPNNEFPQKQDDNNEGGGDGGEVLIYMFTVEWCPHSKKAVPIWDELKEKYNGKKYNGQLLTFIKVDGEENADLADKYKVEGFPTIKLVKGNQIIEYDAKPSKEHLEEFLKSTLG</sequence>
<keyword evidence="3" id="KW-0812">Transmembrane</keyword>
<keyword evidence="3" id="KW-0472">Membrane</keyword>
<dbReference type="AlphaFoldDB" id="A0A6C0CXC0"/>
<dbReference type="CDD" id="cd02961">
    <property type="entry name" value="PDI_a_family"/>
    <property type="match status" value="1"/>
</dbReference>
<evidence type="ECO:0000256" key="3">
    <source>
        <dbReference type="SAM" id="Phobius"/>
    </source>
</evidence>
<dbReference type="InterPro" id="IPR036249">
    <property type="entry name" value="Thioredoxin-like_sf"/>
</dbReference>
<name>A0A6C0CXC0_9ZZZZ</name>
<proteinExistence type="inferred from homology"/>
<protein>
    <recommendedName>
        <fullName evidence="4">Thioredoxin domain-containing protein</fullName>
    </recommendedName>
</protein>
<dbReference type="GO" id="GO:0005783">
    <property type="term" value="C:endoplasmic reticulum"/>
    <property type="evidence" value="ECO:0007669"/>
    <property type="project" value="TreeGrafter"/>
</dbReference>
<dbReference type="GO" id="GO:0006457">
    <property type="term" value="P:protein folding"/>
    <property type="evidence" value="ECO:0007669"/>
    <property type="project" value="TreeGrafter"/>
</dbReference>
<feature type="domain" description="Thioredoxin" evidence="4">
    <location>
        <begin position="26"/>
        <end position="158"/>
    </location>
</feature>
<feature type="transmembrane region" description="Helical" evidence="3">
    <location>
        <begin position="12"/>
        <end position="32"/>
    </location>
</feature>
<keyword evidence="2" id="KW-0732">Signal</keyword>
<dbReference type="InterPro" id="IPR051063">
    <property type="entry name" value="PDI"/>
</dbReference>
<dbReference type="PANTHER" id="PTHR45672:SF3">
    <property type="entry name" value="THIOREDOXIN DOMAIN-CONTAINING PROTEIN 5"/>
    <property type="match status" value="1"/>
</dbReference>
<dbReference type="GO" id="GO:0003756">
    <property type="term" value="F:protein disulfide isomerase activity"/>
    <property type="evidence" value="ECO:0007669"/>
    <property type="project" value="TreeGrafter"/>
</dbReference>
<accession>A0A6C0CXC0</accession>
<evidence type="ECO:0000256" key="2">
    <source>
        <dbReference type="ARBA" id="ARBA00022729"/>
    </source>
</evidence>